<keyword evidence="2" id="KW-0378">Hydrolase</keyword>
<dbReference type="EMBL" id="ML213614">
    <property type="protein sequence ID" value="TFK36413.1"/>
    <property type="molecule type" value="Genomic_DNA"/>
</dbReference>
<accession>A0A5C3LVI3</accession>
<sequence>GKPLTAAGYTSEKWAQDFSAVTAAFQLKDIIYIGWSYGGTVPVDIISNIRPNPLKAIISLAAPTLGPGLQIILTDINKAFSAGFLATNDSILSLKTRTEFVNGCFARPETVPYTLKSEWVGFTVSQTPDITALVLGRTQDSTAFSAAGKAGLPLLVIGGTHDALANVTALIKVMSEDFTNMESHLIPNQGHAIFYDDTSETVRYITDYGEP</sequence>
<keyword evidence="3" id="KW-1185">Reference proteome</keyword>
<evidence type="ECO:0000313" key="3">
    <source>
        <dbReference type="Proteomes" id="UP000308652"/>
    </source>
</evidence>
<dbReference type="AlphaFoldDB" id="A0A5C3LVI3"/>
<dbReference type="STRING" id="68775.A0A5C3LVI3"/>
<feature type="non-terminal residue" evidence="2">
    <location>
        <position position="1"/>
    </location>
</feature>
<gene>
    <name evidence="2" type="ORF">BDQ12DRAFT_725165</name>
</gene>
<dbReference type="OrthoDB" id="408373at2759"/>
<organism evidence="2 3">
    <name type="scientific">Crucibulum laeve</name>
    <dbReference type="NCBI Taxonomy" id="68775"/>
    <lineage>
        <taxon>Eukaryota</taxon>
        <taxon>Fungi</taxon>
        <taxon>Dikarya</taxon>
        <taxon>Basidiomycota</taxon>
        <taxon>Agaricomycotina</taxon>
        <taxon>Agaricomycetes</taxon>
        <taxon>Agaricomycetidae</taxon>
        <taxon>Agaricales</taxon>
        <taxon>Agaricineae</taxon>
        <taxon>Nidulariaceae</taxon>
        <taxon>Crucibulum</taxon>
    </lineage>
</organism>
<reference evidence="2 3" key="1">
    <citation type="journal article" date="2019" name="Nat. Ecol. Evol.">
        <title>Megaphylogeny resolves global patterns of mushroom evolution.</title>
        <authorList>
            <person name="Varga T."/>
            <person name="Krizsan K."/>
            <person name="Foldi C."/>
            <person name="Dima B."/>
            <person name="Sanchez-Garcia M."/>
            <person name="Sanchez-Ramirez S."/>
            <person name="Szollosi G.J."/>
            <person name="Szarkandi J.G."/>
            <person name="Papp V."/>
            <person name="Albert L."/>
            <person name="Andreopoulos W."/>
            <person name="Angelini C."/>
            <person name="Antonin V."/>
            <person name="Barry K.W."/>
            <person name="Bougher N.L."/>
            <person name="Buchanan P."/>
            <person name="Buyck B."/>
            <person name="Bense V."/>
            <person name="Catcheside P."/>
            <person name="Chovatia M."/>
            <person name="Cooper J."/>
            <person name="Damon W."/>
            <person name="Desjardin D."/>
            <person name="Finy P."/>
            <person name="Geml J."/>
            <person name="Haridas S."/>
            <person name="Hughes K."/>
            <person name="Justo A."/>
            <person name="Karasinski D."/>
            <person name="Kautmanova I."/>
            <person name="Kiss B."/>
            <person name="Kocsube S."/>
            <person name="Kotiranta H."/>
            <person name="LaButti K.M."/>
            <person name="Lechner B.E."/>
            <person name="Liimatainen K."/>
            <person name="Lipzen A."/>
            <person name="Lukacs Z."/>
            <person name="Mihaltcheva S."/>
            <person name="Morgado L.N."/>
            <person name="Niskanen T."/>
            <person name="Noordeloos M.E."/>
            <person name="Ohm R.A."/>
            <person name="Ortiz-Santana B."/>
            <person name="Ovrebo C."/>
            <person name="Racz N."/>
            <person name="Riley R."/>
            <person name="Savchenko A."/>
            <person name="Shiryaev A."/>
            <person name="Soop K."/>
            <person name="Spirin V."/>
            <person name="Szebenyi C."/>
            <person name="Tomsovsky M."/>
            <person name="Tulloss R.E."/>
            <person name="Uehling J."/>
            <person name="Grigoriev I.V."/>
            <person name="Vagvolgyi C."/>
            <person name="Papp T."/>
            <person name="Martin F.M."/>
            <person name="Miettinen O."/>
            <person name="Hibbett D.S."/>
            <person name="Nagy L.G."/>
        </authorList>
    </citation>
    <scope>NUCLEOTIDE SEQUENCE [LARGE SCALE GENOMIC DNA]</scope>
    <source>
        <strain evidence="2 3">CBS 166.37</strain>
    </source>
</reference>
<protein>
    <submittedName>
        <fullName evidence="2">Alpha/Beta hydrolase protein</fullName>
    </submittedName>
</protein>
<dbReference type="GO" id="GO:0016787">
    <property type="term" value="F:hydrolase activity"/>
    <property type="evidence" value="ECO:0007669"/>
    <property type="project" value="UniProtKB-KW"/>
</dbReference>
<dbReference type="Pfam" id="PF00561">
    <property type="entry name" value="Abhydrolase_1"/>
    <property type="match status" value="1"/>
</dbReference>
<dbReference type="Gene3D" id="3.40.50.1820">
    <property type="entry name" value="alpha/beta hydrolase"/>
    <property type="match status" value="1"/>
</dbReference>
<dbReference type="InterPro" id="IPR000073">
    <property type="entry name" value="AB_hydrolase_1"/>
</dbReference>
<feature type="domain" description="AB hydrolase-1" evidence="1">
    <location>
        <begin position="6"/>
        <end position="197"/>
    </location>
</feature>
<dbReference type="SUPFAM" id="SSF53474">
    <property type="entry name" value="alpha/beta-Hydrolases"/>
    <property type="match status" value="1"/>
</dbReference>
<evidence type="ECO:0000259" key="1">
    <source>
        <dbReference type="Pfam" id="PF00561"/>
    </source>
</evidence>
<evidence type="ECO:0000313" key="2">
    <source>
        <dbReference type="EMBL" id="TFK36413.1"/>
    </source>
</evidence>
<name>A0A5C3LVI3_9AGAR</name>
<dbReference type="Proteomes" id="UP000308652">
    <property type="component" value="Unassembled WGS sequence"/>
</dbReference>
<dbReference type="InterPro" id="IPR029058">
    <property type="entry name" value="AB_hydrolase_fold"/>
</dbReference>
<proteinExistence type="predicted"/>